<reference evidence="3" key="1">
    <citation type="submission" date="2019-02" db="EMBL/GenBank/DDBJ databases">
        <authorList>
            <person name="Li S.-H."/>
        </authorList>
    </citation>
    <scope>NUCLEOTIDE SEQUENCE</scope>
    <source>
        <strain evidence="3">IMCC11814</strain>
    </source>
</reference>
<accession>A0ABT3T8C8</accession>
<feature type="transmembrane region" description="Helical" evidence="1">
    <location>
        <begin position="123"/>
        <end position="143"/>
    </location>
</feature>
<name>A0ABT3T8C8_9GAMM</name>
<feature type="transmembrane region" description="Helical" evidence="1">
    <location>
        <begin position="249"/>
        <end position="269"/>
    </location>
</feature>
<comment type="caution">
    <text evidence="3">The sequence shown here is derived from an EMBL/GenBank/DDBJ whole genome shotgun (WGS) entry which is preliminary data.</text>
</comment>
<gene>
    <name evidence="3" type="ORF">EYC82_14155</name>
</gene>
<dbReference type="Proteomes" id="UP001143304">
    <property type="component" value="Unassembled WGS sequence"/>
</dbReference>
<keyword evidence="1" id="KW-0472">Membrane</keyword>
<dbReference type="CDD" id="cd00060">
    <property type="entry name" value="FHA"/>
    <property type="match status" value="1"/>
</dbReference>
<dbReference type="SUPFAM" id="SSF49879">
    <property type="entry name" value="SMAD/FHA domain"/>
    <property type="match status" value="1"/>
</dbReference>
<evidence type="ECO:0000313" key="4">
    <source>
        <dbReference type="Proteomes" id="UP001143304"/>
    </source>
</evidence>
<dbReference type="InterPro" id="IPR008984">
    <property type="entry name" value="SMAD_FHA_dom_sf"/>
</dbReference>
<dbReference type="Pfam" id="PF16697">
    <property type="entry name" value="Yop-YscD_cpl"/>
    <property type="match status" value="1"/>
</dbReference>
<protein>
    <submittedName>
        <fullName evidence="3">FHA domain-containing protein</fullName>
    </submittedName>
</protein>
<keyword evidence="4" id="KW-1185">Reference proteome</keyword>
<dbReference type="InterPro" id="IPR032030">
    <property type="entry name" value="YscD_cytoplasmic_dom"/>
</dbReference>
<dbReference type="EMBL" id="SHNO01000001">
    <property type="protein sequence ID" value="MCX2978505.1"/>
    <property type="molecule type" value="Genomic_DNA"/>
</dbReference>
<evidence type="ECO:0000313" key="3">
    <source>
        <dbReference type="EMBL" id="MCX2978505.1"/>
    </source>
</evidence>
<sequence length="316" mass="34969">MDSLVVQTGGRSGRMAELARSKEGRLSVGRGYGNDLVLTDPHVAPEQLVFCQEGEQWLMQVLDYANPVLLNNTRVREDQIAVSSGDKVTVGRTRLSLYSDAHSVEPTRKLVLSNWLAMEGTSFILPVIVLLGFCALDLVLSYFEGSTRLEWEEYAYGVLFSGVVIVGWAGIWAITGSIVRQQQHFGLQLIVASMISLSATLLSFIAAYLAYPFHSTTVTEIFEWGFLFVILVVLFQLNLLIATNIRNTLAVAFALTALVSGVAFAFLYFGEEEDAFYLPLPSSALVPPAFQLSRESELDDYFSKVARESIDLDEQN</sequence>
<feature type="domain" description="YscD cytoplasmic" evidence="2">
    <location>
        <begin position="9"/>
        <end position="99"/>
    </location>
</feature>
<keyword evidence="1" id="KW-1133">Transmembrane helix</keyword>
<evidence type="ECO:0000256" key="1">
    <source>
        <dbReference type="SAM" id="Phobius"/>
    </source>
</evidence>
<organism evidence="3 4">
    <name type="scientific">Candidatus Marimicrobium litorale</name>
    <dbReference type="NCBI Taxonomy" id="2518991"/>
    <lineage>
        <taxon>Bacteria</taxon>
        <taxon>Pseudomonadati</taxon>
        <taxon>Pseudomonadota</taxon>
        <taxon>Gammaproteobacteria</taxon>
        <taxon>Cellvibrionales</taxon>
        <taxon>Halieaceae</taxon>
        <taxon>Marimicrobium</taxon>
    </lineage>
</organism>
<proteinExistence type="predicted"/>
<feature type="transmembrane region" description="Helical" evidence="1">
    <location>
        <begin position="221"/>
        <end position="242"/>
    </location>
</feature>
<evidence type="ECO:0000259" key="2">
    <source>
        <dbReference type="Pfam" id="PF16697"/>
    </source>
</evidence>
<keyword evidence="1" id="KW-0812">Transmembrane</keyword>
<dbReference type="RefSeq" id="WP_279250201.1">
    <property type="nucleotide sequence ID" value="NZ_SHNO01000001.1"/>
</dbReference>
<feature type="transmembrane region" description="Helical" evidence="1">
    <location>
        <begin position="187"/>
        <end position="209"/>
    </location>
</feature>
<dbReference type="Gene3D" id="2.60.200.20">
    <property type="match status" value="1"/>
</dbReference>
<feature type="transmembrane region" description="Helical" evidence="1">
    <location>
        <begin position="155"/>
        <end position="175"/>
    </location>
</feature>